<accession>A0A9K3JSU6</accession>
<organism evidence="1 2">
    <name type="scientific">Helianthus annuus</name>
    <name type="common">Common sunflower</name>
    <dbReference type="NCBI Taxonomy" id="4232"/>
    <lineage>
        <taxon>Eukaryota</taxon>
        <taxon>Viridiplantae</taxon>
        <taxon>Streptophyta</taxon>
        <taxon>Embryophyta</taxon>
        <taxon>Tracheophyta</taxon>
        <taxon>Spermatophyta</taxon>
        <taxon>Magnoliopsida</taxon>
        <taxon>eudicotyledons</taxon>
        <taxon>Gunneridae</taxon>
        <taxon>Pentapetalae</taxon>
        <taxon>asterids</taxon>
        <taxon>campanulids</taxon>
        <taxon>Asterales</taxon>
        <taxon>Asteraceae</taxon>
        <taxon>Asteroideae</taxon>
        <taxon>Heliantheae alliance</taxon>
        <taxon>Heliantheae</taxon>
        <taxon>Helianthus</taxon>
    </lineage>
</organism>
<evidence type="ECO:0000313" key="1">
    <source>
        <dbReference type="EMBL" id="KAF5821171.1"/>
    </source>
</evidence>
<protein>
    <submittedName>
        <fullName evidence="1">Uncharacterized protein</fullName>
    </submittedName>
</protein>
<sequence length="66" mass="7429">MAPDIIQSGSTGGLPIDSVNCSINSGVSKGLPSWNDIAGWVDWWEFTILPSLMLVEKWREYERFDL</sequence>
<gene>
    <name evidence="1" type="ORF">HanXRQr2_Chr01g0010721</name>
</gene>
<dbReference type="Gramene" id="mRNA:HanXRQr2_Chr01g0010721">
    <property type="protein sequence ID" value="mRNA:HanXRQr2_Chr01g0010721"/>
    <property type="gene ID" value="HanXRQr2_Chr01g0010721"/>
</dbReference>
<name>A0A9K3JSU6_HELAN</name>
<dbReference type="AlphaFoldDB" id="A0A9K3JSU6"/>
<dbReference type="EMBL" id="MNCJ02000316">
    <property type="protein sequence ID" value="KAF5821171.1"/>
    <property type="molecule type" value="Genomic_DNA"/>
</dbReference>
<evidence type="ECO:0000313" key="2">
    <source>
        <dbReference type="Proteomes" id="UP000215914"/>
    </source>
</evidence>
<reference evidence="1" key="2">
    <citation type="submission" date="2020-06" db="EMBL/GenBank/DDBJ databases">
        <title>Helianthus annuus Genome sequencing and assembly Release 2.</title>
        <authorList>
            <person name="Gouzy J."/>
            <person name="Langlade N."/>
            <person name="Munos S."/>
        </authorList>
    </citation>
    <scope>NUCLEOTIDE SEQUENCE</scope>
    <source>
        <tissue evidence="1">Leaves</tissue>
    </source>
</reference>
<reference evidence="1" key="1">
    <citation type="journal article" date="2017" name="Nature">
        <title>The sunflower genome provides insights into oil metabolism, flowering and Asterid evolution.</title>
        <authorList>
            <person name="Badouin H."/>
            <person name="Gouzy J."/>
            <person name="Grassa C.J."/>
            <person name="Murat F."/>
            <person name="Staton S.E."/>
            <person name="Cottret L."/>
            <person name="Lelandais-Briere C."/>
            <person name="Owens G.L."/>
            <person name="Carrere S."/>
            <person name="Mayjonade B."/>
            <person name="Legrand L."/>
            <person name="Gill N."/>
            <person name="Kane N.C."/>
            <person name="Bowers J.E."/>
            <person name="Hubner S."/>
            <person name="Bellec A."/>
            <person name="Berard A."/>
            <person name="Berges H."/>
            <person name="Blanchet N."/>
            <person name="Boniface M.C."/>
            <person name="Brunel D."/>
            <person name="Catrice O."/>
            <person name="Chaidir N."/>
            <person name="Claudel C."/>
            <person name="Donnadieu C."/>
            <person name="Faraut T."/>
            <person name="Fievet G."/>
            <person name="Helmstetter N."/>
            <person name="King M."/>
            <person name="Knapp S.J."/>
            <person name="Lai Z."/>
            <person name="Le Paslier M.C."/>
            <person name="Lippi Y."/>
            <person name="Lorenzon L."/>
            <person name="Mandel J.R."/>
            <person name="Marage G."/>
            <person name="Marchand G."/>
            <person name="Marquand E."/>
            <person name="Bret-Mestries E."/>
            <person name="Morien E."/>
            <person name="Nambeesan S."/>
            <person name="Nguyen T."/>
            <person name="Pegot-Espagnet P."/>
            <person name="Pouilly N."/>
            <person name="Raftis F."/>
            <person name="Sallet E."/>
            <person name="Schiex T."/>
            <person name="Thomas J."/>
            <person name="Vandecasteele C."/>
            <person name="Vares D."/>
            <person name="Vear F."/>
            <person name="Vautrin S."/>
            <person name="Crespi M."/>
            <person name="Mangin B."/>
            <person name="Burke J.M."/>
            <person name="Salse J."/>
            <person name="Munos S."/>
            <person name="Vincourt P."/>
            <person name="Rieseberg L.H."/>
            <person name="Langlade N.B."/>
        </authorList>
    </citation>
    <scope>NUCLEOTIDE SEQUENCE</scope>
    <source>
        <tissue evidence="1">Leaves</tissue>
    </source>
</reference>
<keyword evidence="2" id="KW-1185">Reference proteome</keyword>
<dbReference type="Proteomes" id="UP000215914">
    <property type="component" value="Unassembled WGS sequence"/>
</dbReference>
<proteinExistence type="predicted"/>
<comment type="caution">
    <text evidence="1">The sequence shown here is derived from an EMBL/GenBank/DDBJ whole genome shotgun (WGS) entry which is preliminary data.</text>
</comment>